<keyword evidence="1" id="KW-0969">Cilium</keyword>
<keyword evidence="1" id="KW-0808">Transferase</keyword>
<evidence type="ECO:0000313" key="2">
    <source>
        <dbReference type="Proteomes" id="UP000639396"/>
    </source>
</evidence>
<proteinExistence type="predicted"/>
<evidence type="ECO:0000313" key="1">
    <source>
        <dbReference type="EMBL" id="MBD2863640.1"/>
    </source>
</evidence>
<dbReference type="GO" id="GO:0008168">
    <property type="term" value="F:methyltransferase activity"/>
    <property type="evidence" value="ECO:0007669"/>
    <property type="project" value="UniProtKB-KW"/>
</dbReference>
<sequence>MGKKSVVLVPSYMRKFSCIGSACEDTCCAGWRVDLDKETYKKYTTIKEPDLKRIVDKNVTRNRSNPTDHTYAKIKPVGDNLCPFLNEEKLCSMQLRKGEDYLSTVCSTYPRISNIVNGGVERSATMSCPEAARLALLNPDGIEFDEVEEEVDNKVNLSKVINFSASAKTKLEHYFWELRIFTIQVLQNRKYSVADRLVILGFFYQKLAEIVKKGQIDSIEQTIANFMTIIEEESLQSTIREIPSNTAIQMELLKELADERFFSGINSQRYFKCFGAFLNGIEYKLSDKVEEIAERYLDAYENYYNPFMKDHEYILENYLVNYVFKNMFPLSGSKDMFEEYIRMVLHFALIKMNLIGMARYHKEEFSIDHVIALIQSFSKTVEHNKLFLNHAYKLLAQNEYTTMAYMAVLIKN</sequence>
<comment type="caution">
    <text evidence="1">The sequence shown here is derived from an EMBL/GenBank/DDBJ whole genome shotgun (WGS) entry which is preliminary data.</text>
</comment>
<dbReference type="AlphaFoldDB" id="A0A927C9L3"/>
<dbReference type="GO" id="GO:0032259">
    <property type="term" value="P:methylation"/>
    <property type="evidence" value="ECO:0007669"/>
    <property type="project" value="UniProtKB-KW"/>
</dbReference>
<protein>
    <submittedName>
        <fullName evidence="1">Flagellin lysine-N-methylase</fullName>
        <ecNumber evidence="1">2.1.1.-</ecNumber>
    </submittedName>
</protein>
<dbReference type="Proteomes" id="UP000639396">
    <property type="component" value="Unassembled WGS sequence"/>
</dbReference>
<gene>
    <name evidence="1" type="primary">fliB</name>
    <name evidence="1" type="ORF">IDH45_16735</name>
</gene>
<keyword evidence="1" id="KW-0489">Methyltransferase</keyword>
<dbReference type="NCBIfam" id="NF038110">
    <property type="entry name" value="Lys_methyl_FliB"/>
    <property type="match status" value="1"/>
</dbReference>
<name>A0A927C9L3_9BACL</name>
<keyword evidence="2" id="KW-1185">Reference proteome</keyword>
<dbReference type="EC" id="2.1.1.-" evidence="1"/>
<dbReference type="RefSeq" id="WP_190929268.1">
    <property type="nucleotide sequence ID" value="NZ_JACXJA010000021.1"/>
</dbReference>
<accession>A0A927C9L3</accession>
<reference evidence="1" key="1">
    <citation type="submission" date="2020-09" db="EMBL/GenBank/DDBJ databases">
        <title>A novel bacterium of genus Paenibacillus, isolated from South China Sea.</title>
        <authorList>
            <person name="Huang H."/>
            <person name="Mo K."/>
            <person name="Hu Y."/>
        </authorList>
    </citation>
    <scope>NUCLEOTIDE SEQUENCE</scope>
    <source>
        <strain evidence="1">IB182363</strain>
    </source>
</reference>
<organism evidence="1 2">
    <name type="scientific">Paenibacillus oceani</name>
    <dbReference type="NCBI Taxonomy" id="2772510"/>
    <lineage>
        <taxon>Bacteria</taxon>
        <taxon>Bacillati</taxon>
        <taxon>Bacillota</taxon>
        <taxon>Bacilli</taxon>
        <taxon>Bacillales</taxon>
        <taxon>Paenibacillaceae</taxon>
        <taxon>Paenibacillus</taxon>
    </lineage>
</organism>
<keyword evidence="1" id="KW-0282">Flagellum</keyword>
<dbReference type="EMBL" id="JACXJA010000021">
    <property type="protein sequence ID" value="MBD2863640.1"/>
    <property type="molecule type" value="Genomic_DNA"/>
</dbReference>
<keyword evidence="1" id="KW-0966">Cell projection</keyword>